<feature type="transmembrane region" description="Helical" evidence="1">
    <location>
        <begin position="111"/>
        <end position="132"/>
    </location>
</feature>
<evidence type="ECO:0000313" key="4">
    <source>
        <dbReference type="Proteomes" id="UP000828390"/>
    </source>
</evidence>
<evidence type="ECO:0000256" key="1">
    <source>
        <dbReference type="SAM" id="Phobius"/>
    </source>
</evidence>
<dbReference type="EMBL" id="JAIWYP010000005">
    <property type="protein sequence ID" value="KAH3816455.1"/>
    <property type="molecule type" value="Genomic_DNA"/>
</dbReference>
<keyword evidence="1" id="KW-0472">Membrane</keyword>
<organism evidence="3 4">
    <name type="scientific">Dreissena polymorpha</name>
    <name type="common">Zebra mussel</name>
    <name type="synonym">Mytilus polymorpha</name>
    <dbReference type="NCBI Taxonomy" id="45954"/>
    <lineage>
        <taxon>Eukaryota</taxon>
        <taxon>Metazoa</taxon>
        <taxon>Spiralia</taxon>
        <taxon>Lophotrochozoa</taxon>
        <taxon>Mollusca</taxon>
        <taxon>Bivalvia</taxon>
        <taxon>Autobranchia</taxon>
        <taxon>Heteroconchia</taxon>
        <taxon>Euheterodonta</taxon>
        <taxon>Imparidentia</taxon>
        <taxon>Neoheterodontei</taxon>
        <taxon>Myida</taxon>
        <taxon>Dreissenoidea</taxon>
        <taxon>Dreissenidae</taxon>
        <taxon>Dreissena</taxon>
    </lineage>
</organism>
<feature type="chain" id="PRO_5039249762" description="EGF-like domain-containing protein" evidence="2">
    <location>
        <begin position="17"/>
        <end position="151"/>
    </location>
</feature>
<dbReference type="Proteomes" id="UP000828390">
    <property type="component" value="Unassembled WGS sequence"/>
</dbReference>
<keyword evidence="1" id="KW-1133">Transmembrane helix</keyword>
<feature type="signal peptide" evidence="2">
    <location>
        <begin position="1"/>
        <end position="16"/>
    </location>
</feature>
<reference evidence="3" key="2">
    <citation type="submission" date="2020-11" db="EMBL/GenBank/DDBJ databases">
        <authorList>
            <person name="McCartney M.A."/>
            <person name="Auch B."/>
            <person name="Kono T."/>
            <person name="Mallez S."/>
            <person name="Becker A."/>
            <person name="Gohl D.M."/>
            <person name="Silverstein K.A.T."/>
            <person name="Koren S."/>
            <person name="Bechman K.B."/>
            <person name="Herman A."/>
            <person name="Abrahante J.E."/>
            <person name="Garbe J."/>
        </authorList>
    </citation>
    <scope>NUCLEOTIDE SEQUENCE</scope>
    <source>
        <strain evidence="3">Duluth1</strain>
        <tissue evidence="3">Whole animal</tissue>
    </source>
</reference>
<dbReference type="Gene3D" id="2.10.25.10">
    <property type="entry name" value="Laminin"/>
    <property type="match status" value="1"/>
</dbReference>
<dbReference type="AlphaFoldDB" id="A0A9D4JLF9"/>
<keyword evidence="4" id="KW-1185">Reference proteome</keyword>
<evidence type="ECO:0000256" key="2">
    <source>
        <dbReference type="SAM" id="SignalP"/>
    </source>
</evidence>
<proteinExistence type="predicted"/>
<evidence type="ECO:0008006" key="5">
    <source>
        <dbReference type="Google" id="ProtNLM"/>
    </source>
</evidence>
<name>A0A9D4JLF9_DREPO</name>
<gene>
    <name evidence="3" type="ORF">DPMN_117971</name>
</gene>
<keyword evidence="2" id="KW-0732">Signal</keyword>
<accession>A0A9D4JLF9</accession>
<comment type="caution">
    <text evidence="3">The sequence shown here is derived from an EMBL/GenBank/DDBJ whole genome shotgun (WGS) entry which is preliminary data.</text>
</comment>
<protein>
    <recommendedName>
        <fullName evidence="5">EGF-like domain-containing protein</fullName>
    </recommendedName>
</protein>
<keyword evidence="1" id="KW-0812">Transmembrane</keyword>
<reference evidence="3" key="1">
    <citation type="journal article" date="2019" name="bioRxiv">
        <title>The Genome of the Zebra Mussel, Dreissena polymorpha: A Resource for Invasive Species Research.</title>
        <authorList>
            <person name="McCartney M.A."/>
            <person name="Auch B."/>
            <person name="Kono T."/>
            <person name="Mallez S."/>
            <person name="Zhang Y."/>
            <person name="Obille A."/>
            <person name="Becker A."/>
            <person name="Abrahante J.E."/>
            <person name="Garbe J."/>
            <person name="Badalamenti J.P."/>
            <person name="Herman A."/>
            <person name="Mangelson H."/>
            <person name="Liachko I."/>
            <person name="Sullivan S."/>
            <person name="Sone E.D."/>
            <person name="Koren S."/>
            <person name="Silverstein K.A.T."/>
            <person name="Beckman K.B."/>
            <person name="Gohl D.M."/>
        </authorList>
    </citation>
    <scope>NUCLEOTIDE SEQUENCE</scope>
    <source>
        <strain evidence="3">Duluth1</strain>
        <tissue evidence="3">Whole animal</tissue>
    </source>
</reference>
<sequence>MHIIVVHSFSTRLVFTGICVCQSNCSSPADACQTVCSGHGTCDKATDSCVCHDGLGLNVKGQWGALCEESDCPGENEPCSGHGLCIQGSCTCNTVSSTFNFSGRFSFSGRLFFNAAYYLSFGVILNVGALISGNLSCWTVSMKLGSGLLMI</sequence>
<evidence type="ECO:0000313" key="3">
    <source>
        <dbReference type="EMBL" id="KAH3816455.1"/>
    </source>
</evidence>